<reference evidence="2 3" key="1">
    <citation type="submission" date="2024-09" db="EMBL/GenBank/DDBJ databases">
        <authorList>
            <person name="Sun Q."/>
            <person name="Mori K."/>
        </authorList>
    </citation>
    <scope>NUCLEOTIDE SEQUENCE [LARGE SCALE GENOMIC DNA]</scope>
    <source>
        <strain evidence="2 3">CECT 9424</strain>
    </source>
</reference>
<dbReference type="EMBL" id="JBHMEC010000011">
    <property type="protein sequence ID" value="MFB9149599.1"/>
    <property type="molecule type" value="Genomic_DNA"/>
</dbReference>
<protein>
    <submittedName>
        <fullName evidence="2">Uncharacterized protein</fullName>
    </submittedName>
</protein>
<feature type="compositionally biased region" description="Acidic residues" evidence="1">
    <location>
        <begin position="54"/>
        <end position="66"/>
    </location>
</feature>
<comment type="caution">
    <text evidence="2">The sequence shown here is derived from an EMBL/GenBank/DDBJ whole genome shotgun (WGS) entry which is preliminary data.</text>
</comment>
<evidence type="ECO:0000313" key="3">
    <source>
        <dbReference type="Proteomes" id="UP001589670"/>
    </source>
</evidence>
<gene>
    <name evidence="2" type="ORF">ACFFU4_07540</name>
</gene>
<keyword evidence="3" id="KW-1185">Reference proteome</keyword>
<proteinExistence type="predicted"/>
<evidence type="ECO:0000256" key="1">
    <source>
        <dbReference type="SAM" id="MobiDB-lite"/>
    </source>
</evidence>
<dbReference type="RefSeq" id="WP_377068667.1">
    <property type="nucleotide sequence ID" value="NZ_JBHMEC010000011.1"/>
</dbReference>
<sequence length="80" mass="8769">MPTSALALLILTPFVAIFAYAAWHEWHRVREDGHSNYGLAYDPETDSTHVTLLEEGETGYDPETESTEAAGGDAEADRTT</sequence>
<dbReference type="Proteomes" id="UP001589670">
    <property type="component" value="Unassembled WGS sequence"/>
</dbReference>
<name>A0ABV5HYW7_9RHOB</name>
<feature type="region of interest" description="Disordered" evidence="1">
    <location>
        <begin position="54"/>
        <end position="80"/>
    </location>
</feature>
<evidence type="ECO:0000313" key="2">
    <source>
        <dbReference type="EMBL" id="MFB9149599.1"/>
    </source>
</evidence>
<accession>A0ABV5HYW7</accession>
<organism evidence="2 3">
    <name type="scientific">Roseovarius ramblicola</name>
    <dbReference type="NCBI Taxonomy" id="2022336"/>
    <lineage>
        <taxon>Bacteria</taxon>
        <taxon>Pseudomonadati</taxon>
        <taxon>Pseudomonadota</taxon>
        <taxon>Alphaproteobacteria</taxon>
        <taxon>Rhodobacterales</taxon>
        <taxon>Roseobacteraceae</taxon>
        <taxon>Roseovarius</taxon>
    </lineage>
</organism>